<dbReference type="Proteomes" id="UP000294911">
    <property type="component" value="Unassembled WGS sequence"/>
</dbReference>
<evidence type="ECO:0000256" key="2">
    <source>
        <dbReference type="SAM" id="Phobius"/>
    </source>
</evidence>
<dbReference type="EMBL" id="SLXQ01000001">
    <property type="protein sequence ID" value="TCP57030.1"/>
    <property type="molecule type" value="Genomic_DNA"/>
</dbReference>
<feature type="transmembrane region" description="Helical" evidence="2">
    <location>
        <begin position="411"/>
        <end position="430"/>
    </location>
</feature>
<keyword evidence="2" id="KW-1133">Transmembrane helix</keyword>
<feature type="transmembrane region" description="Helical" evidence="2">
    <location>
        <begin position="138"/>
        <end position="158"/>
    </location>
</feature>
<evidence type="ECO:0000313" key="3">
    <source>
        <dbReference type="EMBL" id="TCP57030.1"/>
    </source>
</evidence>
<feature type="transmembrane region" description="Helical" evidence="2">
    <location>
        <begin position="275"/>
        <end position="293"/>
    </location>
</feature>
<accession>A0A4R2R2P3</accession>
<name>A0A4R2R2P3_9PSEU</name>
<evidence type="ECO:0000256" key="1">
    <source>
        <dbReference type="SAM" id="MobiDB-lite"/>
    </source>
</evidence>
<comment type="caution">
    <text evidence="3">The sequence shown here is derived from an EMBL/GenBank/DDBJ whole genome shotgun (WGS) entry which is preliminary data.</text>
</comment>
<keyword evidence="4" id="KW-1185">Reference proteome</keyword>
<feature type="transmembrane region" description="Helical" evidence="2">
    <location>
        <begin position="87"/>
        <end position="107"/>
    </location>
</feature>
<keyword evidence="2" id="KW-0812">Transmembrane</keyword>
<organism evidence="3 4">
    <name type="scientific">Tamaricihabitans halophyticus</name>
    <dbReference type="NCBI Taxonomy" id="1262583"/>
    <lineage>
        <taxon>Bacteria</taxon>
        <taxon>Bacillati</taxon>
        <taxon>Actinomycetota</taxon>
        <taxon>Actinomycetes</taxon>
        <taxon>Pseudonocardiales</taxon>
        <taxon>Pseudonocardiaceae</taxon>
        <taxon>Tamaricihabitans</taxon>
    </lineage>
</organism>
<feature type="transmembrane region" description="Helical" evidence="2">
    <location>
        <begin position="114"/>
        <end position="132"/>
    </location>
</feature>
<feature type="transmembrane region" description="Helical" evidence="2">
    <location>
        <begin position="361"/>
        <end position="379"/>
    </location>
</feature>
<evidence type="ECO:0008006" key="5">
    <source>
        <dbReference type="Google" id="ProtNLM"/>
    </source>
</evidence>
<dbReference type="AlphaFoldDB" id="A0A4R2R2P3"/>
<proteinExistence type="predicted"/>
<feature type="transmembrane region" description="Helical" evidence="2">
    <location>
        <begin position="207"/>
        <end position="230"/>
    </location>
</feature>
<feature type="compositionally biased region" description="Polar residues" evidence="1">
    <location>
        <begin position="595"/>
        <end position="612"/>
    </location>
</feature>
<reference evidence="3 4" key="1">
    <citation type="submission" date="2019-03" db="EMBL/GenBank/DDBJ databases">
        <title>Genomic Encyclopedia of Type Strains, Phase IV (KMG-IV): sequencing the most valuable type-strain genomes for metagenomic binning, comparative biology and taxonomic classification.</title>
        <authorList>
            <person name="Goeker M."/>
        </authorList>
    </citation>
    <scope>NUCLEOTIDE SEQUENCE [LARGE SCALE GENOMIC DNA]</scope>
    <source>
        <strain evidence="3 4">DSM 45765</strain>
    </source>
</reference>
<feature type="region of interest" description="Disordered" evidence="1">
    <location>
        <begin position="588"/>
        <end position="620"/>
    </location>
</feature>
<protein>
    <recommendedName>
        <fullName evidence="5">Membrane protein YfhO</fullName>
    </recommendedName>
</protein>
<evidence type="ECO:0000313" key="4">
    <source>
        <dbReference type="Proteomes" id="UP000294911"/>
    </source>
</evidence>
<feature type="transmembrane region" description="Helical" evidence="2">
    <location>
        <begin position="58"/>
        <end position="81"/>
    </location>
</feature>
<feature type="transmembrane region" description="Helical" evidence="2">
    <location>
        <begin position="165"/>
        <end position="195"/>
    </location>
</feature>
<gene>
    <name evidence="3" type="ORF">EV191_101982</name>
</gene>
<keyword evidence="2" id="KW-0472">Membrane</keyword>
<feature type="transmembrane region" description="Helical" evidence="2">
    <location>
        <begin position="334"/>
        <end position="354"/>
    </location>
</feature>
<feature type="transmembrane region" description="Helical" evidence="2">
    <location>
        <begin position="305"/>
        <end position="328"/>
    </location>
</feature>
<sequence length="712" mass="77391">MLATVAIAVALPLLRNTIFYFWDDTAAAAVPQWRRIAETVLNGYFPAFQVDMWRGGNFAAEMATGIWNPVVLLLSVGTYWIDNMALAITVAKLAFLLISSGGMYLLAREYGARRGLAAVVGAALPLSGYSFFMDSTSWLNGLMVTAFLPFVWFTALRASRRGGSLLWVILAGYLCCSLGNPYGFLGTGLVLFALIVEALVARRYRLALGLTGSGIAVLLLTAMVFLPFLLTSTVGFRADAALYNDGFLAPDLADLLMLSTPAAQPWITGFGLPNLTFPAMYLAWFVLPTLPWLRWSVLRTQWRTLLAVFVFGGLMLLLVLGPSQVWLFRWPLRLITMLWLPVLLCWVILASAGFARERARLRAALSAAIVLLGGYLAWADLPDNLLHLLPGLLLITGLLMLLLWRDIGQRSGILVLLFGILAVHSVQLVFHPANQSVANYRFPTSQAMLEERFQKYTGVTVQIADLGELSDADRAPERGYQDLLFGSMYGVAGVDSPNAYSGIGFTPLDAELCMSYQGSVCPEAWDALWRVPPGATVPLADLLRAETIVVHNDLVDIREIVPPDGWHRDRTAEASGLVTVLRRTEPLPLPDGRLSETSGGVTVTTDESSGSAESLRYSRRDASSPGELTFARLGWPGYTATVNGAEVPVTRGPAGLLRVELPTGVEQGRLEVSWQMPGWPAALTAAGGGLLLVVALGTAQAIHRRTQKPQDP</sequence>
<feature type="transmembrane region" description="Helical" evidence="2">
    <location>
        <begin position="679"/>
        <end position="699"/>
    </location>
</feature>
<feature type="transmembrane region" description="Helical" evidence="2">
    <location>
        <begin position="385"/>
        <end position="404"/>
    </location>
</feature>